<dbReference type="GO" id="GO:0003677">
    <property type="term" value="F:DNA binding"/>
    <property type="evidence" value="ECO:0007669"/>
    <property type="project" value="UniProtKB-KW"/>
</dbReference>
<evidence type="ECO:0000313" key="6">
    <source>
        <dbReference type="Proteomes" id="UP001321786"/>
    </source>
</evidence>
<dbReference type="GO" id="GO:0003700">
    <property type="term" value="F:DNA-binding transcription factor activity"/>
    <property type="evidence" value="ECO:0007669"/>
    <property type="project" value="InterPro"/>
</dbReference>
<dbReference type="Gene3D" id="1.10.10.10">
    <property type="entry name" value="Winged helix-like DNA-binding domain superfamily/Winged helix DNA-binding domain"/>
    <property type="match status" value="1"/>
</dbReference>
<dbReference type="InterPro" id="IPR036390">
    <property type="entry name" value="WH_DNA-bd_sf"/>
</dbReference>
<dbReference type="InterPro" id="IPR036388">
    <property type="entry name" value="WH-like_DNA-bd_sf"/>
</dbReference>
<name>A0AAU9ECV7_9FIRM</name>
<keyword evidence="3" id="KW-0804">Transcription</keyword>
<dbReference type="PANTHER" id="PTHR42756:SF1">
    <property type="entry name" value="TRANSCRIPTIONAL REPRESSOR OF EMRAB OPERON"/>
    <property type="match status" value="1"/>
</dbReference>
<evidence type="ECO:0000256" key="3">
    <source>
        <dbReference type="ARBA" id="ARBA00023163"/>
    </source>
</evidence>
<keyword evidence="2" id="KW-0238">DNA-binding</keyword>
<sequence length="150" mass="17338">MEMLGYEILSKLKNLRKFMHKNTKSQFKELDITGTQGMMIGILFNHSSLRLNELSKKMGLSNATVSGIVDRLEKKNIVKRVRSENDRRVVNVSLNKDFKENSKNKFNSMDDFLNKLMDKSSNQELEKVLEGLTLLEEILNRNDEVGDKID</sequence>
<evidence type="ECO:0000259" key="4">
    <source>
        <dbReference type="PROSITE" id="PS50995"/>
    </source>
</evidence>
<keyword evidence="1" id="KW-0805">Transcription regulation</keyword>
<dbReference type="KEGG" id="hprf:HLPR_21480"/>
<dbReference type="PROSITE" id="PS50995">
    <property type="entry name" value="HTH_MARR_2"/>
    <property type="match status" value="1"/>
</dbReference>
<dbReference type="PRINTS" id="PR00598">
    <property type="entry name" value="HTHMARR"/>
</dbReference>
<dbReference type="AlphaFoldDB" id="A0AAU9ECV7"/>
<evidence type="ECO:0000313" key="5">
    <source>
        <dbReference type="EMBL" id="BEP29817.1"/>
    </source>
</evidence>
<feature type="domain" description="HTH marR-type" evidence="4">
    <location>
        <begin position="5"/>
        <end position="137"/>
    </location>
</feature>
<protein>
    <submittedName>
        <fullName evidence="5">MarR family transcriptional regulator</fullName>
    </submittedName>
</protein>
<reference evidence="5 6" key="1">
    <citation type="submission" date="2023-08" db="EMBL/GenBank/DDBJ databases">
        <title>Helicovermis profunda gen. nov., sp. nov., a novel mesophilic, fermentative bacterium within the Bacillota from a deep-sea hydrothermal vent chimney.</title>
        <authorList>
            <person name="Miyazaki U."/>
            <person name="Mizutani D."/>
            <person name="Hashimoto Y."/>
            <person name="Tame A."/>
            <person name="Sawayama S."/>
            <person name="Miyazaki J."/>
            <person name="Takai K."/>
            <person name="Nakagawa S."/>
        </authorList>
    </citation>
    <scope>NUCLEOTIDE SEQUENCE [LARGE SCALE GENOMIC DNA]</scope>
    <source>
        <strain evidence="5 6">S502</strain>
    </source>
</reference>
<dbReference type="SUPFAM" id="SSF46785">
    <property type="entry name" value="Winged helix' DNA-binding domain"/>
    <property type="match status" value="1"/>
</dbReference>
<dbReference type="Pfam" id="PF01047">
    <property type="entry name" value="MarR"/>
    <property type="match status" value="1"/>
</dbReference>
<accession>A0AAU9ECV7</accession>
<dbReference type="InterPro" id="IPR000835">
    <property type="entry name" value="HTH_MarR-typ"/>
</dbReference>
<dbReference type="RefSeq" id="WP_338535430.1">
    <property type="nucleotide sequence ID" value="NZ_AP028654.1"/>
</dbReference>
<keyword evidence="6" id="KW-1185">Reference proteome</keyword>
<dbReference type="EMBL" id="AP028654">
    <property type="protein sequence ID" value="BEP29817.1"/>
    <property type="molecule type" value="Genomic_DNA"/>
</dbReference>
<dbReference type="SMART" id="SM00347">
    <property type="entry name" value="HTH_MARR"/>
    <property type="match status" value="1"/>
</dbReference>
<dbReference type="PANTHER" id="PTHR42756">
    <property type="entry name" value="TRANSCRIPTIONAL REGULATOR, MARR"/>
    <property type="match status" value="1"/>
</dbReference>
<dbReference type="Proteomes" id="UP001321786">
    <property type="component" value="Chromosome"/>
</dbReference>
<gene>
    <name evidence="5" type="ORF">HLPR_21480</name>
</gene>
<organism evidence="5 6">
    <name type="scientific">Helicovermis profundi</name>
    <dbReference type="NCBI Taxonomy" id="3065157"/>
    <lineage>
        <taxon>Bacteria</taxon>
        <taxon>Bacillati</taxon>
        <taxon>Bacillota</taxon>
        <taxon>Clostridia</taxon>
        <taxon>Helicovermis</taxon>
    </lineage>
</organism>
<evidence type="ECO:0000256" key="1">
    <source>
        <dbReference type="ARBA" id="ARBA00023015"/>
    </source>
</evidence>
<evidence type="ECO:0000256" key="2">
    <source>
        <dbReference type="ARBA" id="ARBA00023125"/>
    </source>
</evidence>
<proteinExistence type="predicted"/>